<dbReference type="SUPFAM" id="SSF55347">
    <property type="entry name" value="Glyceraldehyde-3-phosphate dehydrogenase-like, C-terminal domain"/>
    <property type="match status" value="1"/>
</dbReference>
<dbReference type="InterPro" id="IPR043906">
    <property type="entry name" value="Gfo/Idh/MocA_OxRdtase_bact_C"/>
</dbReference>
<dbReference type="Gene3D" id="3.40.50.720">
    <property type="entry name" value="NAD(P)-binding Rossmann-like Domain"/>
    <property type="match status" value="1"/>
</dbReference>
<dbReference type="KEGG" id="fmr:Fuma_01268"/>
<dbReference type="Proteomes" id="UP000187735">
    <property type="component" value="Chromosome"/>
</dbReference>
<keyword evidence="1" id="KW-0732">Signal</keyword>
<dbReference type="PANTHER" id="PTHR43818">
    <property type="entry name" value="BCDNA.GH03377"/>
    <property type="match status" value="1"/>
</dbReference>
<reference evidence="4 5" key="1">
    <citation type="journal article" date="2016" name="Front. Microbiol.">
        <title>Fuerstia marisgermanicae gen. nov., sp. nov., an Unusual Member of the Phylum Planctomycetes from the German Wadden Sea.</title>
        <authorList>
            <person name="Kohn T."/>
            <person name="Heuer A."/>
            <person name="Jogler M."/>
            <person name="Vollmers J."/>
            <person name="Boedeker C."/>
            <person name="Bunk B."/>
            <person name="Rast P."/>
            <person name="Borchert D."/>
            <person name="Glockner I."/>
            <person name="Freese H.M."/>
            <person name="Klenk H.P."/>
            <person name="Overmann J."/>
            <person name="Kaster A.K."/>
            <person name="Rohde M."/>
            <person name="Wiegand S."/>
            <person name="Jogler C."/>
        </authorList>
    </citation>
    <scope>NUCLEOTIDE SEQUENCE [LARGE SCALE GENOMIC DNA]</scope>
    <source>
        <strain evidence="4 5">NH11</strain>
    </source>
</reference>
<dbReference type="InterPro" id="IPR000683">
    <property type="entry name" value="Gfo/Idh/MocA-like_OxRdtase_N"/>
</dbReference>
<dbReference type="OrthoDB" id="9788246at2"/>
<sequence precursor="true">MPQTTRRRFTATAAATIGSAAISNSMLAASTPAATAPSERINVGMVGMGARGFQLLGDFLPLNDCQIVAICDVDDFHYRDNAWGKGTAYGRKPGQEKINKAYANEKSGTPQKGLAVYADYRELIAHKDLDAVIVATPDHWHARCTLDALAAGLDVYCEKPVTHLFAEGKAIVAEVAKRDAVFQVGSQQRSDESFQRVVEIAKNGLLGDIQSLEVGLPPGYEKPMGSTDVVKPRETLDYDFWCGPSKVLPLMQARHHRWWRGHRAYGGGVLMDWIGHHNDIGQWAIGAERSGPTLVEAVNWTYPETDVYNSPHQYTIRCEYDGAITSTISSRNRQGLKVIGSEGWVYVRRGKMEASDKRWLQKDFSAGPIRMPRQQSHAANFLVCVRSREECIAPAEIGHRSITPGHLGYVSEALQTPLRWDPKRETVIDNDKANTLLNAVTYREPWTFS</sequence>
<dbReference type="InterPro" id="IPR050463">
    <property type="entry name" value="Gfo/Idh/MocA_oxidrdct_glycsds"/>
</dbReference>
<accession>A0A1P8WC76</accession>
<dbReference type="AlphaFoldDB" id="A0A1P8WC76"/>
<feature type="signal peptide" evidence="1">
    <location>
        <begin position="1"/>
        <end position="28"/>
    </location>
</feature>
<dbReference type="Pfam" id="PF19051">
    <property type="entry name" value="GFO_IDH_MocA_C2"/>
    <property type="match status" value="1"/>
</dbReference>
<dbReference type="STRING" id="1891926.Fuma_01268"/>
<dbReference type="Pfam" id="PF01408">
    <property type="entry name" value="GFO_IDH_MocA"/>
    <property type="match status" value="1"/>
</dbReference>
<evidence type="ECO:0000256" key="1">
    <source>
        <dbReference type="SAM" id="SignalP"/>
    </source>
</evidence>
<feature type="domain" description="Gfo/Idh/MocA-like oxidoreductase bacterial type C-terminal" evidence="3">
    <location>
        <begin position="233"/>
        <end position="447"/>
    </location>
</feature>
<dbReference type="EC" id="1.1.1.18" evidence="4"/>
<dbReference type="GO" id="GO:0000166">
    <property type="term" value="F:nucleotide binding"/>
    <property type="evidence" value="ECO:0007669"/>
    <property type="project" value="InterPro"/>
</dbReference>
<dbReference type="Gene3D" id="3.30.360.10">
    <property type="entry name" value="Dihydrodipicolinate Reductase, domain 2"/>
    <property type="match status" value="1"/>
</dbReference>
<dbReference type="SUPFAM" id="SSF51735">
    <property type="entry name" value="NAD(P)-binding Rossmann-fold domains"/>
    <property type="match status" value="1"/>
</dbReference>
<name>A0A1P8WC76_9PLAN</name>
<keyword evidence="4" id="KW-0560">Oxidoreductase</keyword>
<protein>
    <submittedName>
        <fullName evidence="4">Inositol 2-dehydrogenase</fullName>
        <ecNumber evidence="4">1.1.1.18</ecNumber>
    </submittedName>
</protein>
<evidence type="ECO:0000313" key="5">
    <source>
        <dbReference type="Proteomes" id="UP000187735"/>
    </source>
</evidence>
<dbReference type="InterPro" id="IPR036291">
    <property type="entry name" value="NAD(P)-bd_dom_sf"/>
</dbReference>
<gene>
    <name evidence="4" type="primary">iolG_6</name>
    <name evidence="4" type="ORF">Fuma_01268</name>
</gene>
<dbReference type="GO" id="GO:0050112">
    <property type="term" value="F:inositol 2-dehydrogenase (NAD+) activity"/>
    <property type="evidence" value="ECO:0007669"/>
    <property type="project" value="UniProtKB-EC"/>
</dbReference>
<dbReference type="PROSITE" id="PS51318">
    <property type="entry name" value="TAT"/>
    <property type="match status" value="1"/>
</dbReference>
<organism evidence="4 5">
    <name type="scientific">Fuerstiella marisgermanici</name>
    <dbReference type="NCBI Taxonomy" id="1891926"/>
    <lineage>
        <taxon>Bacteria</taxon>
        <taxon>Pseudomonadati</taxon>
        <taxon>Planctomycetota</taxon>
        <taxon>Planctomycetia</taxon>
        <taxon>Planctomycetales</taxon>
        <taxon>Planctomycetaceae</taxon>
        <taxon>Fuerstiella</taxon>
    </lineage>
</organism>
<dbReference type="InterPro" id="IPR006311">
    <property type="entry name" value="TAT_signal"/>
</dbReference>
<evidence type="ECO:0000313" key="4">
    <source>
        <dbReference type="EMBL" id="APZ91677.1"/>
    </source>
</evidence>
<proteinExistence type="predicted"/>
<feature type="domain" description="Gfo/Idh/MocA-like oxidoreductase N-terminal" evidence="2">
    <location>
        <begin position="111"/>
        <end position="185"/>
    </location>
</feature>
<dbReference type="PANTHER" id="PTHR43818:SF5">
    <property type="entry name" value="OXIDOREDUCTASE FAMILY PROTEIN"/>
    <property type="match status" value="1"/>
</dbReference>
<dbReference type="RefSeq" id="WP_077023400.1">
    <property type="nucleotide sequence ID" value="NZ_CP017641.1"/>
</dbReference>
<feature type="chain" id="PRO_5012998470" evidence="1">
    <location>
        <begin position="29"/>
        <end position="449"/>
    </location>
</feature>
<keyword evidence="5" id="KW-1185">Reference proteome</keyword>
<evidence type="ECO:0000259" key="2">
    <source>
        <dbReference type="Pfam" id="PF01408"/>
    </source>
</evidence>
<dbReference type="EMBL" id="CP017641">
    <property type="protein sequence ID" value="APZ91677.1"/>
    <property type="molecule type" value="Genomic_DNA"/>
</dbReference>
<evidence type="ECO:0000259" key="3">
    <source>
        <dbReference type="Pfam" id="PF19051"/>
    </source>
</evidence>